<accession>A0AAW1MU33</accession>
<dbReference type="AlphaFoldDB" id="A0AAW1MU33"/>
<reference evidence="2" key="1">
    <citation type="submission" date="2024-03" db="EMBL/GenBank/DDBJ databases">
        <title>WGS assembly of Saponaria officinalis var. Norfolk2.</title>
        <authorList>
            <person name="Jenkins J."/>
            <person name="Shu S."/>
            <person name="Grimwood J."/>
            <person name="Barry K."/>
            <person name="Goodstein D."/>
            <person name="Schmutz J."/>
            <person name="Leebens-Mack J."/>
            <person name="Osbourn A."/>
        </authorList>
    </citation>
    <scope>NUCLEOTIDE SEQUENCE [LARGE SCALE GENOMIC DNA]</scope>
    <source>
        <strain evidence="2">JIC</strain>
    </source>
</reference>
<evidence type="ECO:0000313" key="3">
    <source>
        <dbReference type="Proteomes" id="UP001443914"/>
    </source>
</evidence>
<dbReference type="Proteomes" id="UP001443914">
    <property type="component" value="Unassembled WGS sequence"/>
</dbReference>
<dbReference type="InterPro" id="IPR036397">
    <property type="entry name" value="RNaseH_sf"/>
</dbReference>
<proteinExistence type="predicted"/>
<feature type="region of interest" description="Disordered" evidence="1">
    <location>
        <begin position="156"/>
        <end position="199"/>
    </location>
</feature>
<evidence type="ECO:0000313" key="2">
    <source>
        <dbReference type="EMBL" id="KAK9750003.1"/>
    </source>
</evidence>
<dbReference type="PANTHER" id="PTHR47592:SF29">
    <property type="entry name" value="ZINC FINGER, CCHC-TYPE"/>
    <property type="match status" value="1"/>
</dbReference>
<evidence type="ECO:0008006" key="4">
    <source>
        <dbReference type="Google" id="ProtNLM"/>
    </source>
</evidence>
<dbReference type="Gene3D" id="3.30.420.10">
    <property type="entry name" value="Ribonuclease H-like superfamily/Ribonuclease H"/>
    <property type="match status" value="1"/>
</dbReference>
<dbReference type="SUPFAM" id="SSF53098">
    <property type="entry name" value="Ribonuclease H-like"/>
    <property type="match status" value="1"/>
</dbReference>
<dbReference type="InterPro" id="IPR012337">
    <property type="entry name" value="RNaseH-like_sf"/>
</dbReference>
<organism evidence="2 3">
    <name type="scientific">Saponaria officinalis</name>
    <name type="common">Common soapwort</name>
    <name type="synonym">Lychnis saponaria</name>
    <dbReference type="NCBI Taxonomy" id="3572"/>
    <lineage>
        <taxon>Eukaryota</taxon>
        <taxon>Viridiplantae</taxon>
        <taxon>Streptophyta</taxon>
        <taxon>Embryophyta</taxon>
        <taxon>Tracheophyta</taxon>
        <taxon>Spermatophyta</taxon>
        <taxon>Magnoliopsida</taxon>
        <taxon>eudicotyledons</taxon>
        <taxon>Gunneridae</taxon>
        <taxon>Pentapetalae</taxon>
        <taxon>Caryophyllales</taxon>
        <taxon>Caryophyllaceae</taxon>
        <taxon>Caryophylleae</taxon>
        <taxon>Saponaria</taxon>
    </lineage>
</organism>
<sequence length="460" mass="52414">MSNVKEMTTNFGKLDKFEGVDFRRWQKKMHFLLTTLKVVYVLSTPMPELSAKELWNALESKYMDEDASSKKFLVSNFMNYKMVDSRPVMEQYNELLRILGQFAQHKMEMDESISVSSIIDKLPPSWKDCKHMLKHKKEELSLVQLGSHLRIEESLRAQEGGNKLKGKEAMDPPSINMVEDGEGSSKNKGKKRPFSNISKDANLTPKGACWICGKKNLVSGSLLSRDGYKQVYESDKYVLSKHGLFIGFGYLCNDMFMLNLNHDVVGNVLACSDVDTSVLWHARLGHNDLIPSIDMNMNKCTTCIVERSSSILELIHSDLCDLYSTPSLGNKRYVVTFIDDCTRFYYVFLLHTKDEIKKMRIDRGGEFCDPSFFGSCGIIHEAYRFYVIELNDSVAVHTVIESGDAIFDESRFTSMQRPKDVAPVNVGVEFVSVYLRGLFFRSAGMRRSRHEMPSVVGCRS</sequence>
<evidence type="ECO:0000256" key="1">
    <source>
        <dbReference type="SAM" id="MobiDB-lite"/>
    </source>
</evidence>
<gene>
    <name evidence="2" type="ORF">RND81_02G165400</name>
</gene>
<protein>
    <recommendedName>
        <fullName evidence="4">GAG-pre-integrase domain-containing protein</fullName>
    </recommendedName>
</protein>
<dbReference type="PANTHER" id="PTHR47592">
    <property type="entry name" value="PBF68 PROTEIN"/>
    <property type="match status" value="1"/>
</dbReference>
<dbReference type="GO" id="GO:0003676">
    <property type="term" value="F:nucleic acid binding"/>
    <property type="evidence" value="ECO:0007669"/>
    <property type="project" value="InterPro"/>
</dbReference>
<dbReference type="EMBL" id="JBDFQZ010000002">
    <property type="protein sequence ID" value="KAK9750003.1"/>
    <property type="molecule type" value="Genomic_DNA"/>
</dbReference>
<keyword evidence="3" id="KW-1185">Reference proteome</keyword>
<comment type="caution">
    <text evidence="2">The sequence shown here is derived from an EMBL/GenBank/DDBJ whole genome shotgun (WGS) entry which is preliminary data.</text>
</comment>
<name>A0AAW1MU33_SAPOF</name>
<dbReference type="Pfam" id="PF14223">
    <property type="entry name" value="Retrotran_gag_2"/>
    <property type="match status" value="1"/>
</dbReference>